<evidence type="ECO:0000256" key="8">
    <source>
        <dbReference type="HAMAP-Rule" id="MF_00206"/>
    </source>
</evidence>
<feature type="binding site" evidence="8">
    <location>
        <position position="53"/>
    </location>
    <ligand>
        <name>[4Fe-4S] cluster</name>
        <dbReference type="ChEBI" id="CHEBI:49883"/>
        <label>1</label>
    </ligand>
</feature>
<dbReference type="PIRSF" id="PIRSF005963">
    <property type="entry name" value="Lipoyl_synth"/>
    <property type="match status" value="1"/>
</dbReference>
<dbReference type="InterPro" id="IPR006638">
    <property type="entry name" value="Elp3/MiaA/NifB-like_rSAM"/>
</dbReference>
<dbReference type="Gene3D" id="3.20.20.70">
    <property type="entry name" value="Aldolase class I"/>
    <property type="match status" value="1"/>
</dbReference>
<dbReference type="GO" id="GO:0005737">
    <property type="term" value="C:cytoplasm"/>
    <property type="evidence" value="ECO:0007669"/>
    <property type="project" value="UniProtKB-SubCell"/>
</dbReference>
<dbReference type="SFLD" id="SFLDF00271">
    <property type="entry name" value="lipoyl_synthase"/>
    <property type="match status" value="1"/>
</dbReference>
<proteinExistence type="inferred from homology"/>
<keyword evidence="3 8" id="KW-0949">S-adenosyl-L-methionine</keyword>
<dbReference type="SMART" id="SM00729">
    <property type="entry name" value="Elp3"/>
    <property type="match status" value="1"/>
</dbReference>
<feature type="binding site" evidence="8">
    <location>
        <position position="75"/>
    </location>
    <ligand>
        <name>[4Fe-4S] cluster</name>
        <dbReference type="ChEBI" id="CHEBI:49883"/>
        <label>2</label>
        <note>4Fe-4S-S-AdoMet</note>
    </ligand>
</feature>
<evidence type="ECO:0000256" key="7">
    <source>
        <dbReference type="ARBA" id="ARBA00047326"/>
    </source>
</evidence>
<dbReference type="GO" id="GO:0051539">
    <property type="term" value="F:4 iron, 4 sulfur cluster binding"/>
    <property type="evidence" value="ECO:0007669"/>
    <property type="project" value="UniProtKB-UniRule"/>
</dbReference>
<dbReference type="NCBIfam" id="TIGR00510">
    <property type="entry name" value="lipA"/>
    <property type="match status" value="1"/>
</dbReference>
<dbReference type="CDD" id="cd01335">
    <property type="entry name" value="Radical_SAM"/>
    <property type="match status" value="1"/>
</dbReference>
<keyword evidence="4 8" id="KW-0479">Metal-binding</keyword>
<dbReference type="GO" id="GO:0016992">
    <property type="term" value="F:lipoate synthase activity"/>
    <property type="evidence" value="ECO:0007669"/>
    <property type="project" value="UniProtKB-UniRule"/>
</dbReference>
<keyword evidence="6 8" id="KW-0411">Iron-sulfur</keyword>
<dbReference type="EMBL" id="UGVL01000001">
    <property type="protein sequence ID" value="SUE32909.1"/>
    <property type="molecule type" value="Genomic_DNA"/>
</dbReference>
<dbReference type="Pfam" id="PF04055">
    <property type="entry name" value="Radical_SAM"/>
    <property type="match status" value="1"/>
</dbReference>
<feature type="binding site" evidence="8">
    <location>
        <position position="287"/>
    </location>
    <ligand>
        <name>[4Fe-4S] cluster</name>
        <dbReference type="ChEBI" id="CHEBI:49883"/>
        <label>1</label>
    </ligand>
</feature>
<dbReference type="Proteomes" id="UP000255233">
    <property type="component" value="Unassembled WGS sequence"/>
</dbReference>
<dbReference type="InterPro" id="IPR058240">
    <property type="entry name" value="rSAM_sf"/>
</dbReference>
<keyword evidence="5 8" id="KW-0408">Iron</keyword>
<dbReference type="NCBIfam" id="NF004019">
    <property type="entry name" value="PRK05481.1"/>
    <property type="match status" value="1"/>
</dbReference>
<evidence type="ECO:0000256" key="2">
    <source>
        <dbReference type="ARBA" id="ARBA00022679"/>
    </source>
</evidence>
<reference evidence="10 11" key="1">
    <citation type="submission" date="2018-06" db="EMBL/GenBank/DDBJ databases">
        <authorList>
            <consortium name="Pathogen Informatics"/>
            <person name="Doyle S."/>
        </authorList>
    </citation>
    <scope>NUCLEOTIDE SEQUENCE [LARGE SCALE GENOMIC DNA]</scope>
    <source>
        <strain evidence="10 11">NCTC11190</strain>
    </source>
</reference>
<dbReference type="PANTHER" id="PTHR10949">
    <property type="entry name" value="LIPOYL SYNTHASE"/>
    <property type="match status" value="1"/>
</dbReference>
<evidence type="ECO:0000259" key="9">
    <source>
        <dbReference type="PROSITE" id="PS51918"/>
    </source>
</evidence>
<dbReference type="SFLD" id="SFLDS00029">
    <property type="entry name" value="Radical_SAM"/>
    <property type="match status" value="1"/>
</dbReference>
<keyword evidence="8" id="KW-0963">Cytoplasm</keyword>
<keyword evidence="2 8" id="KW-0808">Transferase</keyword>
<dbReference type="HAMAP" id="MF_00206">
    <property type="entry name" value="Lipoyl_synth"/>
    <property type="match status" value="1"/>
</dbReference>
<dbReference type="SFLD" id="SFLDG01058">
    <property type="entry name" value="lipoyl_synthase_like"/>
    <property type="match status" value="1"/>
</dbReference>
<sequence length="312" mass="34168">MPSNHEKVGTHKPEWLKVKLHNDPRYADVAAVVRRHDLHTICASGRCPNISECWSRGTATFMIGGDTCTRACRFCATKSSARPAPLDPAEPVKIARSVRLMGLRHAVVTSVDRDDLADGGAAHWAATVRAIRELNPETTIELLIPDFCGDPALLDTILEAGADIVGHNLETVERLTPAVRDRRASYATSLNVLRHITDHGNRHDDSYLAKSAVMVGLGETRDEVLRTLDDLAAAGVRRMTIGQYLQPTPRHYPVAEYIHPDTFAAYKAAAEERGIAHTESGPLVRSSYMADRLAPKTRRPLSALSCGERGQS</sequence>
<accession>A0A379MQ73</accession>
<feature type="binding site" evidence="8">
    <location>
        <position position="68"/>
    </location>
    <ligand>
        <name>[4Fe-4S] cluster</name>
        <dbReference type="ChEBI" id="CHEBI:49883"/>
        <label>2</label>
        <note>4Fe-4S-S-AdoMet</note>
    </ligand>
</feature>
<organism evidence="10 11">
    <name type="scientific">Rikenella microfusus</name>
    <dbReference type="NCBI Taxonomy" id="28139"/>
    <lineage>
        <taxon>Bacteria</taxon>
        <taxon>Pseudomonadati</taxon>
        <taxon>Bacteroidota</taxon>
        <taxon>Bacteroidia</taxon>
        <taxon>Bacteroidales</taxon>
        <taxon>Rikenellaceae</taxon>
        <taxon>Rikenella</taxon>
    </lineage>
</organism>
<gene>
    <name evidence="8 10" type="primary">lipA</name>
    <name evidence="10" type="ORF">NCTC11190_00091</name>
</gene>
<dbReference type="PROSITE" id="PS51918">
    <property type="entry name" value="RADICAL_SAM"/>
    <property type="match status" value="1"/>
</dbReference>
<comment type="catalytic activity">
    <reaction evidence="7 8">
        <text>[[Fe-S] cluster scaffold protein carrying a second [4Fe-4S](2+) cluster] + N(6)-octanoyl-L-lysyl-[protein] + 2 oxidized [2Fe-2S]-[ferredoxin] + 2 S-adenosyl-L-methionine + 4 H(+) = [[Fe-S] cluster scaffold protein] + N(6)-[(R)-dihydrolipoyl]-L-lysyl-[protein] + 4 Fe(3+) + 2 hydrogen sulfide + 2 5'-deoxyadenosine + 2 L-methionine + 2 reduced [2Fe-2S]-[ferredoxin]</text>
        <dbReference type="Rhea" id="RHEA:16585"/>
        <dbReference type="Rhea" id="RHEA-COMP:9928"/>
        <dbReference type="Rhea" id="RHEA-COMP:10000"/>
        <dbReference type="Rhea" id="RHEA-COMP:10001"/>
        <dbReference type="Rhea" id="RHEA-COMP:10475"/>
        <dbReference type="Rhea" id="RHEA-COMP:14568"/>
        <dbReference type="Rhea" id="RHEA-COMP:14569"/>
        <dbReference type="ChEBI" id="CHEBI:15378"/>
        <dbReference type="ChEBI" id="CHEBI:17319"/>
        <dbReference type="ChEBI" id="CHEBI:29034"/>
        <dbReference type="ChEBI" id="CHEBI:29919"/>
        <dbReference type="ChEBI" id="CHEBI:33722"/>
        <dbReference type="ChEBI" id="CHEBI:33737"/>
        <dbReference type="ChEBI" id="CHEBI:33738"/>
        <dbReference type="ChEBI" id="CHEBI:57844"/>
        <dbReference type="ChEBI" id="CHEBI:59789"/>
        <dbReference type="ChEBI" id="CHEBI:78809"/>
        <dbReference type="ChEBI" id="CHEBI:83100"/>
        <dbReference type="EC" id="2.8.1.8"/>
    </reaction>
</comment>
<comment type="pathway">
    <text evidence="8">Protein modification; protein lipoylation via endogenous pathway; protein N(6)-(lipoyl)lysine from octanoyl-[acyl-carrier-protein]: step 2/2.</text>
</comment>
<keyword evidence="11" id="KW-1185">Reference proteome</keyword>
<protein>
    <recommendedName>
        <fullName evidence="8">Lipoyl synthase</fullName>
        <ecNumber evidence="8">2.8.1.8</ecNumber>
    </recommendedName>
    <alternativeName>
        <fullName evidence="8">Lip-syn</fullName>
        <shortName evidence="8">LS</shortName>
    </alternativeName>
    <alternativeName>
        <fullName evidence="8">Lipoate synthase</fullName>
    </alternativeName>
    <alternativeName>
        <fullName evidence="8">Lipoic acid synthase</fullName>
    </alternativeName>
    <alternativeName>
        <fullName evidence="8">Sulfur insertion protein LipA</fullName>
    </alternativeName>
</protein>
<evidence type="ECO:0000256" key="5">
    <source>
        <dbReference type="ARBA" id="ARBA00023004"/>
    </source>
</evidence>
<dbReference type="STRING" id="880526.GCA_000427365_01347"/>
<evidence type="ECO:0000256" key="1">
    <source>
        <dbReference type="ARBA" id="ARBA00022485"/>
    </source>
</evidence>
<dbReference type="UniPathway" id="UPA00538">
    <property type="reaction ID" value="UER00593"/>
</dbReference>
<keyword evidence="1 8" id="KW-0004">4Fe-4S</keyword>
<dbReference type="PANTHER" id="PTHR10949:SF0">
    <property type="entry name" value="LIPOYL SYNTHASE, MITOCHONDRIAL"/>
    <property type="match status" value="1"/>
</dbReference>
<feature type="binding site" evidence="8">
    <location>
        <position position="42"/>
    </location>
    <ligand>
        <name>[4Fe-4S] cluster</name>
        <dbReference type="ChEBI" id="CHEBI:49883"/>
        <label>1</label>
    </ligand>
</feature>
<dbReference type="GO" id="GO:0046872">
    <property type="term" value="F:metal ion binding"/>
    <property type="evidence" value="ECO:0007669"/>
    <property type="project" value="UniProtKB-KW"/>
</dbReference>
<dbReference type="InterPro" id="IPR003698">
    <property type="entry name" value="Lipoyl_synth"/>
</dbReference>
<comment type="subcellular location">
    <subcellularLocation>
        <location evidence="8">Cytoplasm</location>
    </subcellularLocation>
</comment>
<dbReference type="RefSeq" id="WP_027291039.1">
    <property type="nucleotide sequence ID" value="NZ_UGVL01000001.1"/>
</dbReference>
<feature type="binding site" evidence="8">
    <location>
        <position position="72"/>
    </location>
    <ligand>
        <name>[4Fe-4S] cluster</name>
        <dbReference type="ChEBI" id="CHEBI:49883"/>
        <label>2</label>
        <note>4Fe-4S-S-AdoMet</note>
    </ligand>
</feature>
<dbReference type="NCBIfam" id="NF009544">
    <property type="entry name" value="PRK12928.1"/>
    <property type="match status" value="1"/>
</dbReference>
<evidence type="ECO:0000256" key="6">
    <source>
        <dbReference type="ARBA" id="ARBA00023014"/>
    </source>
</evidence>
<comment type="similarity">
    <text evidence="8">Belongs to the radical SAM superfamily. Lipoyl synthase family.</text>
</comment>
<dbReference type="EC" id="2.8.1.8" evidence="8"/>
<feature type="domain" description="Radical SAM core" evidence="9">
    <location>
        <begin position="54"/>
        <end position="276"/>
    </location>
</feature>
<evidence type="ECO:0000313" key="11">
    <source>
        <dbReference type="Proteomes" id="UP000255233"/>
    </source>
</evidence>
<dbReference type="OrthoDB" id="9787898at2"/>
<dbReference type="InterPro" id="IPR007197">
    <property type="entry name" value="rSAM"/>
</dbReference>
<dbReference type="InterPro" id="IPR013785">
    <property type="entry name" value="Aldolase_TIM"/>
</dbReference>
<evidence type="ECO:0000256" key="4">
    <source>
        <dbReference type="ARBA" id="ARBA00022723"/>
    </source>
</evidence>
<dbReference type="SUPFAM" id="SSF102114">
    <property type="entry name" value="Radical SAM enzymes"/>
    <property type="match status" value="1"/>
</dbReference>
<dbReference type="AlphaFoldDB" id="A0A379MQ73"/>
<comment type="function">
    <text evidence="8">Catalyzes the radical-mediated insertion of two sulfur atoms into the C-6 and C-8 positions of the octanoyl moiety bound to the lipoyl domains of lipoate-dependent enzymes, thereby converting the octanoylated domains into lipoylated derivatives.</text>
</comment>
<name>A0A379MQ73_9BACT</name>
<evidence type="ECO:0000313" key="10">
    <source>
        <dbReference type="EMBL" id="SUE32909.1"/>
    </source>
</evidence>
<dbReference type="GO" id="GO:0009249">
    <property type="term" value="P:protein lipoylation"/>
    <property type="evidence" value="ECO:0007669"/>
    <property type="project" value="UniProtKB-UniRule"/>
</dbReference>
<feature type="binding site" evidence="8">
    <location>
        <position position="47"/>
    </location>
    <ligand>
        <name>[4Fe-4S] cluster</name>
        <dbReference type="ChEBI" id="CHEBI:49883"/>
        <label>1</label>
    </ligand>
</feature>
<evidence type="ECO:0000256" key="3">
    <source>
        <dbReference type="ARBA" id="ARBA00022691"/>
    </source>
</evidence>
<comment type="cofactor">
    <cofactor evidence="8">
        <name>[4Fe-4S] cluster</name>
        <dbReference type="ChEBI" id="CHEBI:49883"/>
    </cofactor>
    <text evidence="8">Binds 2 [4Fe-4S] clusters per subunit. One cluster is coordinated with 3 cysteines and an exchangeable S-adenosyl-L-methionine.</text>
</comment>